<dbReference type="Proteomes" id="UP000249046">
    <property type="component" value="Unassembled WGS sequence"/>
</dbReference>
<dbReference type="GO" id="GO:0000455">
    <property type="term" value="P:enzyme-directed rRNA pseudouridine synthesis"/>
    <property type="evidence" value="ECO:0007669"/>
    <property type="project" value="UniProtKB-ARBA"/>
</dbReference>
<evidence type="ECO:0000256" key="2">
    <source>
        <dbReference type="ARBA" id="ARBA00022552"/>
    </source>
</evidence>
<accession>A0A2W5MXY1</accession>
<dbReference type="AlphaFoldDB" id="A0A2W5MXY1"/>
<dbReference type="Gene3D" id="3.10.290.10">
    <property type="entry name" value="RNA-binding S4 domain"/>
    <property type="match status" value="1"/>
</dbReference>
<evidence type="ECO:0000256" key="6">
    <source>
        <dbReference type="PROSITE-ProRule" id="PRU00182"/>
    </source>
</evidence>
<comment type="catalytic activity">
    <reaction evidence="4">
        <text>uridine(35) in tRNA(Tyr) = pseudouridine(35) in tRNA(Tyr)</text>
        <dbReference type="Rhea" id="RHEA:60556"/>
        <dbReference type="Rhea" id="RHEA-COMP:15607"/>
        <dbReference type="Rhea" id="RHEA-COMP:15608"/>
        <dbReference type="ChEBI" id="CHEBI:65314"/>
        <dbReference type="ChEBI" id="CHEBI:65315"/>
    </reaction>
</comment>
<dbReference type="InterPro" id="IPR018496">
    <property type="entry name" value="PsdUridine_synth_RsuA/RluB_CS"/>
</dbReference>
<dbReference type="SUPFAM" id="SSF55174">
    <property type="entry name" value="Alpha-L RNA-binding motif"/>
    <property type="match status" value="1"/>
</dbReference>
<dbReference type="EMBL" id="QFPO01000003">
    <property type="protein sequence ID" value="PZQ18580.1"/>
    <property type="molecule type" value="Genomic_DNA"/>
</dbReference>
<feature type="domain" description="RNA-binding S4" evidence="8">
    <location>
        <begin position="16"/>
        <end position="75"/>
    </location>
</feature>
<dbReference type="InterPro" id="IPR050343">
    <property type="entry name" value="RsuA_PseudoU_synthase"/>
</dbReference>
<dbReference type="Pfam" id="PF00849">
    <property type="entry name" value="PseudoU_synth_2"/>
    <property type="match status" value="1"/>
</dbReference>
<dbReference type="CDD" id="cd00165">
    <property type="entry name" value="S4"/>
    <property type="match status" value="1"/>
</dbReference>
<dbReference type="InterPro" id="IPR002942">
    <property type="entry name" value="S4_RNA-bd"/>
</dbReference>
<name>A0A2W5MXY1_9GAMM</name>
<gene>
    <name evidence="9" type="ORF">DI564_04605</name>
</gene>
<evidence type="ECO:0000256" key="7">
    <source>
        <dbReference type="RuleBase" id="RU003887"/>
    </source>
</evidence>
<reference evidence="9 10" key="1">
    <citation type="submission" date="2017-08" db="EMBL/GenBank/DDBJ databases">
        <title>Infants hospitalized years apart are colonized by the same room-sourced microbial strains.</title>
        <authorList>
            <person name="Brooks B."/>
            <person name="Olm M.R."/>
            <person name="Firek B.A."/>
            <person name="Baker R."/>
            <person name="Thomas B.C."/>
            <person name="Morowitz M.J."/>
            <person name="Banfield J.F."/>
        </authorList>
    </citation>
    <scope>NUCLEOTIDE SEQUENCE [LARGE SCALE GENOMIC DNA]</scope>
    <source>
        <strain evidence="9">S2_005_003_R2_42</strain>
    </source>
</reference>
<dbReference type="PANTHER" id="PTHR47683:SF2">
    <property type="entry name" value="RNA-BINDING S4 DOMAIN-CONTAINING PROTEIN"/>
    <property type="match status" value="1"/>
</dbReference>
<comment type="caution">
    <text evidence="9">The sequence shown here is derived from an EMBL/GenBank/DDBJ whole genome shotgun (WGS) entry which is preliminary data.</text>
</comment>
<dbReference type="InterPro" id="IPR042092">
    <property type="entry name" value="PsdUridine_s_RsuA/RluB/E/F_cat"/>
</dbReference>
<dbReference type="EC" id="5.4.99.-" evidence="7"/>
<dbReference type="InterPro" id="IPR020103">
    <property type="entry name" value="PsdUridine_synth_cat_dom_sf"/>
</dbReference>
<keyword evidence="6" id="KW-0694">RNA-binding</keyword>
<dbReference type="InterPro" id="IPR006145">
    <property type="entry name" value="PsdUridine_synth_RsuA/RluA"/>
</dbReference>
<proteinExistence type="inferred from homology"/>
<dbReference type="Pfam" id="PF01479">
    <property type="entry name" value="S4"/>
    <property type="match status" value="1"/>
</dbReference>
<dbReference type="GO" id="GO:0160138">
    <property type="term" value="F:23S rRNA pseudouridine(2604) synthase activity"/>
    <property type="evidence" value="ECO:0007669"/>
    <property type="project" value="UniProtKB-EC"/>
</dbReference>
<dbReference type="PROSITE" id="PS50889">
    <property type="entry name" value="S4"/>
    <property type="match status" value="1"/>
</dbReference>
<evidence type="ECO:0000256" key="3">
    <source>
        <dbReference type="ARBA" id="ARBA00023235"/>
    </source>
</evidence>
<dbReference type="InterPro" id="IPR020094">
    <property type="entry name" value="TruA/RsuA/RluB/E/F_N"/>
</dbReference>
<organism evidence="9 10">
    <name type="scientific">Rhodanobacter denitrificans</name>
    <dbReference type="NCBI Taxonomy" id="666685"/>
    <lineage>
        <taxon>Bacteria</taxon>
        <taxon>Pseudomonadati</taxon>
        <taxon>Pseudomonadota</taxon>
        <taxon>Gammaproteobacteria</taxon>
        <taxon>Lysobacterales</taxon>
        <taxon>Rhodanobacteraceae</taxon>
        <taxon>Rhodanobacter</taxon>
    </lineage>
</organism>
<evidence type="ECO:0000256" key="4">
    <source>
        <dbReference type="ARBA" id="ARBA00036390"/>
    </source>
</evidence>
<keyword evidence="2" id="KW-0698">rRNA processing</keyword>
<keyword evidence="3 7" id="KW-0413">Isomerase</keyword>
<sequence length="252" mass="27470">MKRSAPARGGSRPVRHGLARVLSKHGVCSRSQAALLIAEGRVSVNGRIVRDPEWPTDTRTDRLAIDGRVLSAAVERVYLALNKPRGLVTSAADEHGRSTVYAPFAEAELPWVAPVGRLDRASEGLLLFTNDTAWAAAITDPRTHLDKRYHVQIDRLPDTVLLDALRAGTVVDGERLALKSVDVLRSGERNAWLDVVLDEGRNRHIRRLLAAFDVAVLRLVRVAIGPVVLGTLAKGAWRHLDPAEIAALRPAA</sequence>
<dbReference type="SUPFAM" id="SSF55120">
    <property type="entry name" value="Pseudouridine synthase"/>
    <property type="match status" value="1"/>
</dbReference>
<evidence type="ECO:0000256" key="1">
    <source>
        <dbReference type="ARBA" id="ARBA00008348"/>
    </source>
</evidence>
<dbReference type="Gene3D" id="3.30.70.1560">
    <property type="entry name" value="Alpha-L RNA-binding motif"/>
    <property type="match status" value="1"/>
</dbReference>
<dbReference type="NCBIfam" id="TIGR00093">
    <property type="entry name" value="pseudouridine synthase"/>
    <property type="match status" value="1"/>
</dbReference>
<comment type="similarity">
    <text evidence="1 7">Belongs to the pseudouridine synthase RsuA family.</text>
</comment>
<evidence type="ECO:0000313" key="10">
    <source>
        <dbReference type="Proteomes" id="UP000249046"/>
    </source>
</evidence>
<dbReference type="PANTHER" id="PTHR47683">
    <property type="entry name" value="PSEUDOURIDINE SYNTHASE FAMILY PROTEIN-RELATED"/>
    <property type="match status" value="1"/>
</dbReference>
<dbReference type="GO" id="GO:0003723">
    <property type="term" value="F:RNA binding"/>
    <property type="evidence" value="ECO:0007669"/>
    <property type="project" value="UniProtKB-KW"/>
</dbReference>
<dbReference type="PROSITE" id="PS01149">
    <property type="entry name" value="PSI_RSU"/>
    <property type="match status" value="1"/>
</dbReference>
<dbReference type="SMART" id="SM00363">
    <property type="entry name" value="S4"/>
    <property type="match status" value="1"/>
</dbReference>
<dbReference type="InterPro" id="IPR000748">
    <property type="entry name" value="PsdUridine_synth_RsuA/RluB/E/F"/>
</dbReference>
<comment type="catalytic activity">
    <reaction evidence="5">
        <text>uridine(2604) in 23S rRNA = pseudouridine(2604) in 23S rRNA</text>
        <dbReference type="Rhea" id="RHEA:38875"/>
        <dbReference type="Rhea" id="RHEA-COMP:10093"/>
        <dbReference type="Rhea" id="RHEA-COMP:10094"/>
        <dbReference type="ChEBI" id="CHEBI:65314"/>
        <dbReference type="ChEBI" id="CHEBI:65315"/>
        <dbReference type="EC" id="5.4.99.21"/>
    </reaction>
</comment>
<evidence type="ECO:0000313" key="9">
    <source>
        <dbReference type="EMBL" id="PZQ18580.1"/>
    </source>
</evidence>
<protein>
    <recommendedName>
        <fullName evidence="7">Pseudouridine synthase</fullName>
        <ecNumber evidence="7">5.4.99.-</ecNumber>
    </recommendedName>
</protein>
<dbReference type="Gene3D" id="3.30.70.580">
    <property type="entry name" value="Pseudouridine synthase I, catalytic domain, N-terminal subdomain"/>
    <property type="match status" value="1"/>
</dbReference>
<evidence type="ECO:0000256" key="5">
    <source>
        <dbReference type="ARBA" id="ARBA00036535"/>
    </source>
</evidence>
<dbReference type="CDD" id="cd02870">
    <property type="entry name" value="PseudoU_synth_RsuA_like"/>
    <property type="match status" value="1"/>
</dbReference>
<dbReference type="InterPro" id="IPR036986">
    <property type="entry name" value="S4_RNA-bd_sf"/>
</dbReference>
<evidence type="ECO:0000259" key="8">
    <source>
        <dbReference type="SMART" id="SM00363"/>
    </source>
</evidence>